<dbReference type="PROSITE" id="PS51186">
    <property type="entry name" value="GNAT"/>
    <property type="match status" value="1"/>
</dbReference>
<evidence type="ECO:0000313" key="2">
    <source>
        <dbReference type="EMBL" id="WGL17202.1"/>
    </source>
</evidence>
<dbReference type="InterPro" id="IPR039840">
    <property type="entry name" value="NAA80"/>
</dbReference>
<dbReference type="RefSeq" id="WP_280321039.1">
    <property type="nucleotide sequence ID" value="NZ_CP118605.1"/>
</dbReference>
<dbReference type="Proteomes" id="UP001236500">
    <property type="component" value="Chromosome"/>
</dbReference>
<feature type="domain" description="N-acetyltransferase" evidence="1">
    <location>
        <begin position="1"/>
        <end position="152"/>
    </location>
</feature>
<reference evidence="2 3" key="1">
    <citation type="submission" date="2023-02" db="EMBL/GenBank/DDBJ databases">
        <title>Description and genomic characterization of Microbulbifer bruguierae sp. nov., isolated from the sediment of mangrove plant Bruguiera sexangula.</title>
        <authorList>
            <person name="Long M."/>
        </authorList>
    </citation>
    <scope>NUCLEOTIDE SEQUENCE [LARGE SCALE GENOMIC DNA]</scope>
    <source>
        <strain evidence="2 3">H12</strain>
    </source>
</reference>
<evidence type="ECO:0000259" key="1">
    <source>
        <dbReference type="PROSITE" id="PS51186"/>
    </source>
</evidence>
<dbReference type="Pfam" id="PF00583">
    <property type="entry name" value="Acetyltransf_1"/>
    <property type="match status" value="1"/>
</dbReference>
<gene>
    <name evidence="2" type="ORF">PVT68_02615</name>
</gene>
<proteinExistence type="predicted"/>
<name>A0ABY8NF31_9GAMM</name>
<dbReference type="SUPFAM" id="SSF55729">
    <property type="entry name" value="Acyl-CoA N-acyltransferases (Nat)"/>
    <property type="match status" value="1"/>
</dbReference>
<evidence type="ECO:0000313" key="3">
    <source>
        <dbReference type="Proteomes" id="UP001236500"/>
    </source>
</evidence>
<dbReference type="EMBL" id="CP118605">
    <property type="protein sequence ID" value="WGL17202.1"/>
    <property type="molecule type" value="Genomic_DNA"/>
</dbReference>
<organism evidence="2 3">
    <name type="scientific">Microbulbifer bruguierae</name>
    <dbReference type="NCBI Taxonomy" id="3029061"/>
    <lineage>
        <taxon>Bacteria</taxon>
        <taxon>Pseudomonadati</taxon>
        <taxon>Pseudomonadota</taxon>
        <taxon>Gammaproteobacteria</taxon>
        <taxon>Cellvibrionales</taxon>
        <taxon>Microbulbiferaceae</taxon>
        <taxon>Microbulbifer</taxon>
    </lineage>
</organism>
<accession>A0ABY8NF31</accession>
<dbReference type="CDD" id="cd04301">
    <property type="entry name" value="NAT_SF"/>
    <property type="match status" value="1"/>
</dbReference>
<dbReference type="PANTHER" id="PTHR13538">
    <property type="entry name" value="N-ACETYLTRANSFERASE 6"/>
    <property type="match status" value="1"/>
</dbReference>
<dbReference type="InterPro" id="IPR000182">
    <property type="entry name" value="GNAT_dom"/>
</dbReference>
<keyword evidence="3" id="KW-1185">Reference proteome</keyword>
<dbReference type="Gene3D" id="3.40.630.30">
    <property type="match status" value="1"/>
</dbReference>
<protein>
    <submittedName>
        <fullName evidence="2">GNAT family N-acetyltransferase</fullName>
    </submittedName>
</protein>
<dbReference type="InterPro" id="IPR016181">
    <property type="entry name" value="Acyl_CoA_acyltransferase"/>
</dbReference>
<dbReference type="PANTHER" id="PTHR13538:SF4">
    <property type="entry name" value="N-ALPHA-ACETYLTRANSFERASE 80"/>
    <property type="match status" value="1"/>
</dbReference>
<sequence>MRVVNLTEMPDMVEVLAPWHHEEWRDLYPNESLDDFKTELAKCLGPDAVPATFIAIENGELLGSISVLPRDMEIEENWGPWLANFYVKPEYRSLGVGKMLIEALLAYCESNAVPHLYLFTPKTRQYYERLGWETISTEKYHGQIVDIMLRQL</sequence>